<reference evidence="3 4" key="1">
    <citation type="journal article" date="2008" name="Nature">
        <title>The genome of the choanoflagellate Monosiga brevicollis and the origin of metazoans.</title>
        <authorList>
            <consortium name="JGI Sequencing"/>
            <person name="King N."/>
            <person name="Westbrook M.J."/>
            <person name="Young S.L."/>
            <person name="Kuo A."/>
            <person name="Abedin M."/>
            <person name="Chapman J."/>
            <person name="Fairclough S."/>
            <person name="Hellsten U."/>
            <person name="Isogai Y."/>
            <person name="Letunic I."/>
            <person name="Marr M."/>
            <person name="Pincus D."/>
            <person name="Putnam N."/>
            <person name="Rokas A."/>
            <person name="Wright K.J."/>
            <person name="Zuzow R."/>
            <person name="Dirks W."/>
            <person name="Good M."/>
            <person name="Goodstein D."/>
            <person name="Lemons D."/>
            <person name="Li W."/>
            <person name="Lyons J.B."/>
            <person name="Morris A."/>
            <person name="Nichols S."/>
            <person name="Richter D.J."/>
            <person name="Salamov A."/>
            <person name="Bork P."/>
            <person name="Lim W.A."/>
            <person name="Manning G."/>
            <person name="Miller W.T."/>
            <person name="McGinnis W."/>
            <person name="Shapiro H."/>
            <person name="Tjian R."/>
            <person name="Grigoriev I.V."/>
            <person name="Rokhsar D."/>
        </authorList>
    </citation>
    <scope>NUCLEOTIDE SEQUENCE [LARGE SCALE GENOMIC DNA]</scope>
    <source>
        <strain evidence="4">MX1 / ATCC 50154</strain>
    </source>
</reference>
<keyword evidence="2" id="KW-0732">Signal</keyword>
<feature type="signal peptide" evidence="2">
    <location>
        <begin position="1"/>
        <end position="17"/>
    </location>
</feature>
<feature type="chain" id="PRO_5002744596" evidence="2">
    <location>
        <begin position="18"/>
        <end position="237"/>
    </location>
</feature>
<feature type="compositionally biased region" description="Basic and acidic residues" evidence="1">
    <location>
        <begin position="151"/>
        <end position="182"/>
    </location>
</feature>
<feature type="region of interest" description="Disordered" evidence="1">
    <location>
        <begin position="77"/>
        <end position="237"/>
    </location>
</feature>
<sequence>MCSKSLVLLGWHRGILQLITQNDATCQAELAEIVGTVDNVMGGCKGEDELVQREHKVGEHEAESAKSHSARICHVGAKSSVEHDDDGEAVGRDGENEIGGEDGQQSGERPHKHGKGNEGPERRRGHVPREERNVSKVAEAEILHASHKVALVHERPVTGPREPDGRDEQGLGDKAKGEDARLTRVASAHGPDEQDHHREALDETGEGKIIATTRREGWAHDRVRHCRQQRQTIPHRG</sequence>
<evidence type="ECO:0000313" key="3">
    <source>
        <dbReference type="EMBL" id="EDQ88612.1"/>
    </source>
</evidence>
<feature type="compositionally biased region" description="Basic and acidic residues" evidence="1">
    <location>
        <begin position="190"/>
        <end position="201"/>
    </location>
</feature>
<organism evidence="3 4">
    <name type="scientific">Monosiga brevicollis</name>
    <name type="common">Choanoflagellate</name>
    <dbReference type="NCBI Taxonomy" id="81824"/>
    <lineage>
        <taxon>Eukaryota</taxon>
        <taxon>Choanoflagellata</taxon>
        <taxon>Craspedida</taxon>
        <taxon>Salpingoecidae</taxon>
        <taxon>Monosiga</taxon>
    </lineage>
</organism>
<protein>
    <submittedName>
        <fullName evidence="3">Uncharacterized protein</fullName>
    </submittedName>
</protein>
<dbReference type="RefSeq" id="XP_001746716.1">
    <property type="nucleotide sequence ID" value="XM_001746664.1"/>
</dbReference>
<feature type="compositionally biased region" description="Basic residues" evidence="1">
    <location>
        <begin position="222"/>
        <end position="237"/>
    </location>
</feature>
<feature type="compositionally biased region" description="Basic and acidic residues" evidence="1">
    <location>
        <begin position="115"/>
        <end position="144"/>
    </location>
</feature>
<dbReference type="GeneID" id="5891968"/>
<accession>A9V1S2</accession>
<dbReference type="EMBL" id="CH991554">
    <property type="protein sequence ID" value="EDQ88612.1"/>
    <property type="molecule type" value="Genomic_DNA"/>
</dbReference>
<keyword evidence="4" id="KW-1185">Reference proteome</keyword>
<evidence type="ECO:0000256" key="1">
    <source>
        <dbReference type="SAM" id="MobiDB-lite"/>
    </source>
</evidence>
<dbReference type="Proteomes" id="UP000001357">
    <property type="component" value="Unassembled WGS sequence"/>
</dbReference>
<dbReference type="AlphaFoldDB" id="A9V1S2"/>
<name>A9V1S2_MONBE</name>
<dbReference type="KEGG" id="mbr:MONBRDRAFT_37442"/>
<dbReference type="InParanoid" id="A9V1S2"/>
<evidence type="ECO:0000256" key="2">
    <source>
        <dbReference type="SAM" id="SignalP"/>
    </source>
</evidence>
<proteinExistence type="predicted"/>
<evidence type="ECO:0000313" key="4">
    <source>
        <dbReference type="Proteomes" id="UP000001357"/>
    </source>
</evidence>
<gene>
    <name evidence="3" type="ORF">MONBRDRAFT_37442</name>
</gene>